<dbReference type="EMBL" id="KQ090481">
    <property type="protein sequence ID" value="KMS95348.1"/>
    <property type="molecule type" value="Genomic_DNA"/>
</dbReference>
<dbReference type="OMA" id="YAKCHMI"/>
<dbReference type="PANTHER" id="PTHR24015">
    <property type="entry name" value="OS07G0578800 PROTEIN-RELATED"/>
    <property type="match status" value="1"/>
</dbReference>
<dbReference type="AlphaFoldDB" id="A0A0J8B639"/>
<feature type="repeat" description="PPR" evidence="3">
    <location>
        <begin position="430"/>
        <end position="464"/>
    </location>
</feature>
<dbReference type="FunFam" id="1.25.40.10:FF:000212">
    <property type="entry name" value="Pentatricopeptide repeat-containing protein At2g03380, mitochondrial"/>
    <property type="match status" value="1"/>
</dbReference>
<dbReference type="GO" id="GO:0009651">
    <property type="term" value="P:response to salt stress"/>
    <property type="evidence" value="ECO:0007669"/>
    <property type="project" value="EnsemblPlants"/>
</dbReference>
<dbReference type="GO" id="GO:0005739">
    <property type="term" value="C:mitochondrion"/>
    <property type="evidence" value="ECO:0007669"/>
    <property type="project" value="EnsemblPlants"/>
</dbReference>
<evidence type="ECO:0000313" key="5">
    <source>
        <dbReference type="Proteomes" id="UP000035740"/>
    </source>
</evidence>
<dbReference type="GO" id="GO:0009451">
    <property type="term" value="P:RNA modification"/>
    <property type="evidence" value="ECO:0007669"/>
    <property type="project" value="InterPro"/>
</dbReference>
<dbReference type="InterPro" id="IPR046848">
    <property type="entry name" value="E_motif"/>
</dbReference>
<dbReference type="InterPro" id="IPR002885">
    <property type="entry name" value="PPR_rpt"/>
</dbReference>
<gene>
    <name evidence="4" type="ORF">BVRB_009110</name>
</gene>
<dbReference type="OrthoDB" id="185373at2759"/>
<feature type="repeat" description="PPR" evidence="3">
    <location>
        <begin position="530"/>
        <end position="564"/>
    </location>
</feature>
<protein>
    <recommendedName>
        <fullName evidence="6">Pentatricopeptide repeat-containing protein</fullName>
    </recommendedName>
</protein>
<evidence type="ECO:0008006" key="6">
    <source>
        <dbReference type="Google" id="ProtNLM"/>
    </source>
</evidence>
<keyword evidence="1" id="KW-0677">Repeat</keyword>
<dbReference type="InterPro" id="IPR046960">
    <property type="entry name" value="PPR_At4g14850-like_plant"/>
</dbReference>
<evidence type="ECO:0000256" key="3">
    <source>
        <dbReference type="PROSITE-ProRule" id="PRU00708"/>
    </source>
</evidence>
<proteinExistence type="inferred from homology"/>
<dbReference type="Pfam" id="PF13041">
    <property type="entry name" value="PPR_2"/>
    <property type="match status" value="3"/>
</dbReference>
<dbReference type="FunFam" id="1.25.40.10:FF:000196">
    <property type="entry name" value="Pentatricopeptide repeat-containing protein At4g14850"/>
    <property type="match status" value="1"/>
</dbReference>
<evidence type="ECO:0000256" key="2">
    <source>
        <dbReference type="ARBA" id="ARBA00061659"/>
    </source>
</evidence>
<feature type="repeat" description="PPR" evidence="3">
    <location>
        <begin position="632"/>
        <end position="666"/>
    </location>
</feature>
<name>A0A0J8B639_BETVV</name>
<dbReference type="GO" id="GO:0009737">
    <property type="term" value="P:response to abscisic acid"/>
    <property type="evidence" value="ECO:0007669"/>
    <property type="project" value="EnsemblPlants"/>
</dbReference>
<feature type="repeat" description="PPR" evidence="3">
    <location>
        <begin position="667"/>
        <end position="702"/>
    </location>
</feature>
<dbReference type="FunFam" id="1.25.40.10:FF:000309">
    <property type="entry name" value="Pentatricopeptide repeat-containing protein, chloroplastic"/>
    <property type="match status" value="1"/>
</dbReference>
<reference evidence="4 5" key="1">
    <citation type="journal article" date="2014" name="Nature">
        <title>The genome of the recently domesticated crop plant sugar beet (Beta vulgaris).</title>
        <authorList>
            <person name="Dohm J.C."/>
            <person name="Minoche A.E."/>
            <person name="Holtgrawe D."/>
            <person name="Capella-Gutierrez S."/>
            <person name="Zakrzewski F."/>
            <person name="Tafer H."/>
            <person name="Rupp O."/>
            <person name="Sorensen T.R."/>
            <person name="Stracke R."/>
            <person name="Reinhardt R."/>
            <person name="Goesmann A."/>
            <person name="Kraft T."/>
            <person name="Schulz B."/>
            <person name="Stadler P.F."/>
            <person name="Schmidt T."/>
            <person name="Gabaldon T."/>
            <person name="Lehrach H."/>
            <person name="Weisshaar B."/>
            <person name="Himmelbauer H."/>
        </authorList>
    </citation>
    <scope>NUCLEOTIDE SEQUENCE [LARGE SCALE GENOMIC DNA]</scope>
    <source>
        <tissue evidence="4">Taproot</tissue>
    </source>
</reference>
<comment type="similarity">
    <text evidence="2">Belongs to the PPR family. PCMP-E subfamily.</text>
</comment>
<dbReference type="Pfam" id="PF20431">
    <property type="entry name" value="E_motif"/>
    <property type="match status" value="1"/>
</dbReference>
<dbReference type="InterPro" id="IPR011990">
    <property type="entry name" value="TPR-like_helical_dom_sf"/>
</dbReference>
<sequence>MVLGGAMVVYGLYHGGFRWDGVCFGWCHGDSVGWDCSGGAFGGFGCGSVMVGWWWFWVWIGDGGVVVILGGGVLVSGGGVQGEWFWWQSGCGQSRIPSVPAPTWMIMNQLFSYLLKQIPGFFSKSPHQRRAFSLPSFQHLQPSSSVHYTTHQTVQQTKDSMRFISSNPAYLLLGTCKNFQSVLKVHGLLIVHGLADDLLSLTKLVSLYGSFGYMRLARKVFDRILYPDLYSFKVMIRWYFLNELHFETVLCYKRLQKCLRETDDIVFSIVLKACCQLRDICEGRKVHCHIVKAGSPDSFVLTSLVDLYAKCGEINSAQIVFEEIEDRNVVSWTSLITGYVQNDCSEEGLMLFNRMRESIVDGNQFTFGSLLTGCAKLRALHQGKWLHGYAVKAGINRDAFLATALLDMYVKCGSIIDARFVYDEICITNDIISWTAMIVGHTQCGQPTEALKLFTEKRRANIFPNSMTIANVLSACSQLGDLSMGRSVHCLAVFHGLEDVNVKHALIDMYAKCNWLKDSRYIFDSIHAKNVIAWNSIISGYAQNGYSLEALKLFHQMTLKSVSPDAVTLVGVISACASISSIKVGSSLHAFLIREGLSSVNTYVGTALLNLYVKCGDKISARKVFDEMGEKNEVTWSSMIRGYGMHGDGEQSVVLFNNMLSENVEPNEVTYTALLSACSHTGNTGEGWKCFTSMCREHNFVPSMKHYACMVDILARAGKLVEAVDFIETMPLQPDISVLGAFVHGCGLHQQFELGEIAARRMLDMHPNEACYYVLLYKLYASDGRWDKANEIRNLMKQRGLSKSPGWSSSEMATCYELPSLQICSAN</sequence>
<dbReference type="FunFam" id="1.25.40.10:FF:000436">
    <property type="entry name" value="Pentatricopeptide repeat-containing protein At5g39350 family"/>
    <property type="match status" value="1"/>
</dbReference>
<dbReference type="GO" id="GO:0006979">
    <property type="term" value="P:response to oxidative stress"/>
    <property type="evidence" value="ECO:0007669"/>
    <property type="project" value="EnsemblPlants"/>
</dbReference>
<dbReference type="GO" id="GO:0003723">
    <property type="term" value="F:RNA binding"/>
    <property type="evidence" value="ECO:0007669"/>
    <property type="project" value="InterPro"/>
</dbReference>
<dbReference type="NCBIfam" id="TIGR00756">
    <property type="entry name" value="PPR"/>
    <property type="match status" value="4"/>
</dbReference>
<dbReference type="PROSITE" id="PS51375">
    <property type="entry name" value="PPR"/>
    <property type="match status" value="5"/>
</dbReference>
<organism evidence="4 5">
    <name type="scientific">Beta vulgaris subsp. vulgaris</name>
    <name type="common">Beet</name>
    <dbReference type="NCBI Taxonomy" id="3555"/>
    <lineage>
        <taxon>Eukaryota</taxon>
        <taxon>Viridiplantae</taxon>
        <taxon>Streptophyta</taxon>
        <taxon>Embryophyta</taxon>
        <taxon>Tracheophyta</taxon>
        <taxon>Spermatophyta</taxon>
        <taxon>Magnoliopsida</taxon>
        <taxon>eudicotyledons</taxon>
        <taxon>Gunneridae</taxon>
        <taxon>Pentapetalae</taxon>
        <taxon>Caryophyllales</taxon>
        <taxon>Chenopodiaceae</taxon>
        <taxon>Betoideae</taxon>
        <taxon>Beta</taxon>
    </lineage>
</organism>
<dbReference type="eggNOG" id="KOG4197">
    <property type="taxonomic scope" value="Eukaryota"/>
</dbReference>
<evidence type="ECO:0000256" key="1">
    <source>
        <dbReference type="ARBA" id="ARBA00022737"/>
    </source>
</evidence>
<dbReference type="Gene3D" id="1.25.40.10">
    <property type="entry name" value="Tetratricopeptide repeat domain"/>
    <property type="match status" value="6"/>
</dbReference>
<evidence type="ECO:0000313" key="4">
    <source>
        <dbReference type="EMBL" id="KMS95348.1"/>
    </source>
</evidence>
<keyword evidence="5" id="KW-1185">Reference proteome</keyword>
<dbReference type="Proteomes" id="UP000035740">
    <property type="component" value="Unassembled WGS sequence"/>
</dbReference>
<feature type="repeat" description="PPR" evidence="3">
    <location>
        <begin position="328"/>
        <end position="358"/>
    </location>
</feature>
<dbReference type="Gramene" id="KMS95348">
    <property type="protein sequence ID" value="KMS95348"/>
    <property type="gene ID" value="BVRB_009110"/>
</dbReference>
<accession>A0A0J8B639</accession>
<dbReference type="PANTHER" id="PTHR24015:SF1951">
    <property type="entry name" value="OS06G0185700 PROTEIN"/>
    <property type="match status" value="1"/>
</dbReference>
<dbReference type="Pfam" id="PF01535">
    <property type="entry name" value="PPR"/>
    <property type="match status" value="2"/>
</dbReference>